<evidence type="ECO:0000313" key="2">
    <source>
        <dbReference type="Proteomes" id="UP000002257"/>
    </source>
</evidence>
<protein>
    <submittedName>
        <fullName evidence="1">Uncharacterized protein</fullName>
    </submittedName>
</protein>
<dbReference type="HOGENOM" id="CLU_3292355_0_0_5"/>
<accession>B8ENY8</accession>
<reference evidence="1 2" key="1">
    <citation type="journal article" date="2010" name="J. Bacteriol.">
        <title>Complete genome sequence of the aerobic facultative methanotroph Methylocella silvestris BL2.</title>
        <authorList>
            <person name="Chen Y."/>
            <person name="Crombie A."/>
            <person name="Rahman M.T."/>
            <person name="Dedysh S.N."/>
            <person name="Liesack W."/>
            <person name="Stott M.B."/>
            <person name="Alam M."/>
            <person name="Theisen A.R."/>
            <person name="Murrell J.C."/>
            <person name="Dunfield P.F."/>
        </authorList>
    </citation>
    <scope>NUCLEOTIDE SEQUENCE [LARGE SCALE GENOMIC DNA]</scope>
    <source>
        <strain evidence="2">DSM 15510 / CIP 108128 / LMG 27833 / NCIMB 13906 / BL2</strain>
    </source>
</reference>
<proteinExistence type="predicted"/>
<organism evidence="1 2">
    <name type="scientific">Methylocella silvestris (strain DSM 15510 / CIP 108128 / LMG 27833 / NCIMB 13906 / BL2)</name>
    <dbReference type="NCBI Taxonomy" id="395965"/>
    <lineage>
        <taxon>Bacteria</taxon>
        <taxon>Pseudomonadati</taxon>
        <taxon>Pseudomonadota</taxon>
        <taxon>Alphaproteobacteria</taxon>
        <taxon>Hyphomicrobiales</taxon>
        <taxon>Beijerinckiaceae</taxon>
        <taxon>Methylocella</taxon>
    </lineage>
</organism>
<dbReference type="EMBL" id="CP001280">
    <property type="protein sequence ID" value="ACK49226.1"/>
    <property type="molecule type" value="Genomic_DNA"/>
</dbReference>
<gene>
    <name evidence="1" type="ordered locus">Msil_0246</name>
</gene>
<dbReference type="Proteomes" id="UP000002257">
    <property type="component" value="Chromosome"/>
</dbReference>
<evidence type="ECO:0000313" key="1">
    <source>
        <dbReference type="EMBL" id="ACK49226.1"/>
    </source>
</evidence>
<sequence>MRDGCKDPKREPGFVFILDPNNNEERSAKIADARCVRQRT</sequence>
<name>B8ENY8_METSB</name>
<keyword evidence="2" id="KW-1185">Reference proteome</keyword>
<dbReference type="AlphaFoldDB" id="B8ENY8"/>
<dbReference type="KEGG" id="msl:Msil_0246"/>